<feature type="binding site" evidence="11">
    <location>
        <position position="347"/>
    </location>
    <ligand>
        <name>L-glutamate</name>
        <dbReference type="ChEBI" id="CHEBI:29985"/>
    </ligand>
</feature>
<keyword evidence="7 17" id="KW-0436">Ligase</keyword>
<keyword evidence="8 12" id="KW-0547">Nucleotide-binding</keyword>
<dbReference type="InterPro" id="IPR008146">
    <property type="entry name" value="Gln_synth_cat_dom"/>
</dbReference>
<dbReference type="SMART" id="SM01230">
    <property type="entry name" value="Gln-synt_C"/>
    <property type="match status" value="1"/>
</dbReference>
<comment type="subcellular location">
    <subcellularLocation>
        <location evidence="1">Cytoplasm</location>
    </subcellularLocation>
</comment>
<dbReference type="GO" id="GO:0046872">
    <property type="term" value="F:metal ion binding"/>
    <property type="evidence" value="ECO:0007669"/>
    <property type="project" value="UniProtKB-KW"/>
</dbReference>
<dbReference type="InterPro" id="IPR027302">
    <property type="entry name" value="Gln_synth_N_conserv_site"/>
</dbReference>
<evidence type="ECO:0000259" key="18">
    <source>
        <dbReference type="PROSITE" id="PS51986"/>
    </source>
</evidence>
<evidence type="ECO:0000256" key="6">
    <source>
        <dbReference type="ARBA" id="ARBA00022490"/>
    </source>
</evidence>
<gene>
    <name evidence="20" type="ORF">CSPHI_08110</name>
</gene>
<sequence>MGTTSPETIEQLIRDEGVEFVDVRFTDVPGTEQHVTIPASAFDADAMTEGLAFDGSSVRGFTSIDESDMALLPDLDTARIDPFRTAKTLNIKFFVHDPFTLEPFSRDPRNVARKAEEYLVSTGIADTCFFGAEAEFYLFDNVRFATGMNEGFYRVDSVEGWWNRGAEANPDGSANLGYKTRVKGGYFPTAPYDHYQDLRDEMCLNLAAAGFELERAHHEVGTGGQQEINYKFNTLLHAADDLQSFKYIVKNVAWRAGKSATFMPKPLAGDNGSGMHAHQSLWAGGEPLFHDEAGYGGLSDIARFYIGGILAHAGAVLAFTNPTLNSYHRLVPGFEAPINLVYSQRNRSAAVRIPITGSNPKAKRLEFRAPDPSANPYFAFAAMMMAGLDGIRNRIEPDAPVDKDLYELPPEEAANIPQAPTSLEAALAALAEDNEFLQEGDVFTPDLLETYLAYKHDNEIAPARLRPTPQEFELYYDV</sequence>
<dbReference type="PROSITE" id="PS00180">
    <property type="entry name" value="GLNA_1"/>
    <property type="match status" value="1"/>
</dbReference>
<feature type="binding site" evidence="12">
    <location>
        <position position="214"/>
    </location>
    <ligand>
        <name>ATP</name>
        <dbReference type="ChEBI" id="CHEBI:30616"/>
    </ligand>
</feature>
<evidence type="ECO:0000256" key="9">
    <source>
        <dbReference type="ARBA" id="ARBA00022840"/>
    </source>
</evidence>
<feature type="domain" description="GS beta-grasp" evidence="18">
    <location>
        <begin position="16"/>
        <end position="100"/>
    </location>
</feature>
<feature type="binding site" evidence="13">
    <location>
        <position position="276"/>
    </location>
    <ligand>
        <name>Mg(2+)</name>
        <dbReference type="ChEBI" id="CHEBI:18420"/>
        <label>1</label>
    </ligand>
</feature>
<dbReference type="GO" id="GO:0004356">
    <property type="term" value="F:glutamine synthetase activity"/>
    <property type="evidence" value="ECO:0007669"/>
    <property type="project" value="UniProtKB-EC"/>
</dbReference>
<feature type="binding site" evidence="13">
    <location>
        <position position="366"/>
    </location>
    <ligand>
        <name>Mg(2+)</name>
        <dbReference type="ChEBI" id="CHEBI:18420"/>
        <label>1</label>
    </ligand>
</feature>
<dbReference type="RefSeq" id="WP_075692314.1">
    <property type="nucleotide sequence ID" value="NZ_CP009248.1"/>
</dbReference>
<dbReference type="GO" id="GO:0005737">
    <property type="term" value="C:cytoplasm"/>
    <property type="evidence" value="ECO:0007669"/>
    <property type="project" value="UniProtKB-SubCell"/>
</dbReference>
<keyword evidence="21" id="KW-1185">Reference proteome</keyword>
<comment type="similarity">
    <text evidence="2 15 16">Belongs to the glutamine synthetase family.</text>
</comment>
<evidence type="ECO:0000256" key="11">
    <source>
        <dbReference type="PIRSR" id="PIRSR604809-1"/>
    </source>
</evidence>
<feature type="binding site" evidence="13">
    <location>
        <position position="135"/>
    </location>
    <ligand>
        <name>Mg(2+)</name>
        <dbReference type="ChEBI" id="CHEBI:18420"/>
        <label>2</label>
    </ligand>
</feature>
<accession>A0A1L7CYU1</accession>
<dbReference type="Proteomes" id="UP000185469">
    <property type="component" value="Chromosome"/>
</dbReference>
<feature type="binding site" evidence="12">
    <location>
        <begin position="278"/>
        <end position="280"/>
    </location>
    <ligand>
        <name>ATP</name>
        <dbReference type="ChEBI" id="CHEBI:30616"/>
    </ligand>
</feature>
<dbReference type="Gene3D" id="3.10.20.70">
    <property type="entry name" value="Glutamine synthetase, N-terminal domain"/>
    <property type="match status" value="1"/>
</dbReference>
<dbReference type="SUPFAM" id="SSF54368">
    <property type="entry name" value="Glutamine synthetase, N-terminal domain"/>
    <property type="match status" value="1"/>
</dbReference>
<evidence type="ECO:0000256" key="2">
    <source>
        <dbReference type="ARBA" id="ARBA00009897"/>
    </source>
</evidence>
<feature type="binding site" evidence="12">
    <location>
        <begin position="230"/>
        <end position="232"/>
    </location>
    <ligand>
        <name>ATP</name>
        <dbReference type="ChEBI" id="CHEBI:30616"/>
    </ligand>
</feature>
<feature type="binding site" evidence="11">
    <location>
        <position position="329"/>
    </location>
    <ligand>
        <name>L-glutamate</name>
        <dbReference type="ChEBI" id="CHEBI:29985"/>
    </ligand>
</feature>
<comment type="cofactor">
    <cofactor evidence="13">
        <name>Mg(2+)</name>
        <dbReference type="ChEBI" id="CHEBI:18420"/>
    </cofactor>
    <text evidence="13">Binds 2 Mg(2+) ions per subunit.</text>
</comment>
<feature type="binding site" evidence="13">
    <location>
        <position position="219"/>
    </location>
    <ligand>
        <name>Mg(2+)</name>
        <dbReference type="ChEBI" id="CHEBI:18420"/>
        <label>2</label>
    </ligand>
</feature>
<evidence type="ECO:0000256" key="5">
    <source>
        <dbReference type="ARBA" id="ARBA00021364"/>
    </source>
</evidence>
<evidence type="ECO:0000256" key="8">
    <source>
        <dbReference type="ARBA" id="ARBA00022741"/>
    </source>
</evidence>
<evidence type="ECO:0000256" key="17">
    <source>
        <dbReference type="RuleBase" id="RU004356"/>
    </source>
</evidence>
<proteinExistence type="inferred from homology"/>
<dbReference type="KEGG" id="csph:CSPHI_08110"/>
<dbReference type="InterPro" id="IPR004809">
    <property type="entry name" value="Gln_synth_I"/>
</dbReference>
<dbReference type="AlphaFoldDB" id="A0A1L7CYU1"/>
<dbReference type="SUPFAM" id="SSF55931">
    <property type="entry name" value="Glutamine synthetase/guanido kinase"/>
    <property type="match status" value="1"/>
</dbReference>
<dbReference type="OrthoDB" id="9807095at2"/>
<evidence type="ECO:0000256" key="16">
    <source>
        <dbReference type="RuleBase" id="RU000384"/>
    </source>
</evidence>
<dbReference type="PANTHER" id="PTHR43407:SF1">
    <property type="entry name" value="LENGSIN"/>
    <property type="match status" value="1"/>
</dbReference>
<dbReference type="InterPro" id="IPR014746">
    <property type="entry name" value="Gln_synth/guanido_kin_cat_dom"/>
</dbReference>
<feature type="binding site" evidence="11">
    <location>
        <begin position="271"/>
        <end position="272"/>
    </location>
    <ligand>
        <name>L-glutamate</name>
        <dbReference type="ChEBI" id="CHEBI:29985"/>
    </ligand>
</feature>
<reference evidence="20 21" key="1">
    <citation type="submission" date="2014-08" db="EMBL/GenBank/DDBJ databases">
        <title>Complete genome sequence of Corynebacterium sphenisci CECT 5990(T) (=DSM 44792(T)), isolated from healthy wild penguins.</title>
        <authorList>
            <person name="Ruckert C."/>
            <person name="Albersmeier A."/>
            <person name="Winkler A."/>
            <person name="Kalinowski J."/>
        </authorList>
    </citation>
    <scope>NUCLEOTIDE SEQUENCE [LARGE SCALE GENOMIC DNA]</scope>
    <source>
        <strain evidence="20 21">DSM 44792</strain>
    </source>
</reference>
<comment type="catalytic activity">
    <reaction evidence="10 17">
        <text>L-glutamate + NH4(+) + ATP = L-glutamine + ADP + phosphate + H(+)</text>
        <dbReference type="Rhea" id="RHEA:16169"/>
        <dbReference type="ChEBI" id="CHEBI:15378"/>
        <dbReference type="ChEBI" id="CHEBI:28938"/>
        <dbReference type="ChEBI" id="CHEBI:29985"/>
        <dbReference type="ChEBI" id="CHEBI:30616"/>
        <dbReference type="ChEBI" id="CHEBI:43474"/>
        <dbReference type="ChEBI" id="CHEBI:58359"/>
        <dbReference type="ChEBI" id="CHEBI:456216"/>
        <dbReference type="EC" id="6.3.1.2"/>
    </reaction>
</comment>
<dbReference type="PROSITE" id="PS51986">
    <property type="entry name" value="GS_BETA_GRASP"/>
    <property type="match status" value="1"/>
</dbReference>
<keyword evidence="9 12" id="KW-0067">ATP-binding</keyword>
<dbReference type="Pfam" id="PF03951">
    <property type="entry name" value="Gln-synt_N"/>
    <property type="match status" value="1"/>
</dbReference>
<dbReference type="PROSITE" id="PS51987">
    <property type="entry name" value="GS_CATALYTIC"/>
    <property type="match status" value="1"/>
</dbReference>
<organism evidence="20 21">
    <name type="scientific">Corynebacterium sphenisci DSM 44792</name>
    <dbReference type="NCBI Taxonomy" id="1437874"/>
    <lineage>
        <taxon>Bacteria</taxon>
        <taxon>Bacillati</taxon>
        <taxon>Actinomycetota</taxon>
        <taxon>Actinomycetes</taxon>
        <taxon>Mycobacteriales</taxon>
        <taxon>Corynebacteriaceae</taxon>
        <taxon>Corynebacterium</taxon>
    </lineage>
</organism>
<comment type="subunit">
    <text evidence="3">Oligomer of 12 subunits arranged in the form of two hexagons.</text>
</comment>
<dbReference type="Pfam" id="PF00120">
    <property type="entry name" value="Gln-synt_C"/>
    <property type="match status" value="1"/>
</dbReference>
<dbReference type="GO" id="GO:0019740">
    <property type="term" value="P:nitrogen utilization"/>
    <property type="evidence" value="ECO:0007669"/>
    <property type="project" value="TreeGrafter"/>
</dbReference>
<evidence type="ECO:0000259" key="19">
    <source>
        <dbReference type="PROSITE" id="PS51987"/>
    </source>
</evidence>
<feature type="domain" description="GS catalytic" evidence="19">
    <location>
        <begin position="108"/>
        <end position="478"/>
    </location>
</feature>
<evidence type="ECO:0000256" key="15">
    <source>
        <dbReference type="PROSITE-ProRule" id="PRU01330"/>
    </source>
</evidence>
<dbReference type="InterPro" id="IPR008147">
    <property type="entry name" value="Gln_synt_N"/>
</dbReference>
<dbReference type="PROSITE" id="PS00181">
    <property type="entry name" value="GLNA_ATP"/>
    <property type="match status" value="1"/>
</dbReference>
<evidence type="ECO:0000313" key="21">
    <source>
        <dbReference type="Proteomes" id="UP000185469"/>
    </source>
</evidence>
<feature type="binding site" evidence="13">
    <location>
        <position position="133"/>
    </location>
    <ligand>
        <name>Mg(2+)</name>
        <dbReference type="ChEBI" id="CHEBI:18420"/>
        <label>1</label>
    </ligand>
</feature>
<evidence type="ECO:0000313" key="20">
    <source>
        <dbReference type="EMBL" id="APT91008.1"/>
    </source>
</evidence>
<dbReference type="EMBL" id="CP009248">
    <property type="protein sequence ID" value="APT91008.1"/>
    <property type="molecule type" value="Genomic_DNA"/>
</dbReference>
<feature type="binding site" evidence="12">
    <location>
        <position position="361"/>
    </location>
    <ligand>
        <name>ATP</name>
        <dbReference type="ChEBI" id="CHEBI:30616"/>
    </ligand>
</feature>
<keyword evidence="14" id="KW-0597">Phosphoprotein</keyword>
<dbReference type="EC" id="6.3.1.2" evidence="4 17"/>
<dbReference type="NCBIfam" id="TIGR00653">
    <property type="entry name" value="GlnA"/>
    <property type="match status" value="1"/>
</dbReference>
<evidence type="ECO:0000256" key="13">
    <source>
        <dbReference type="PIRSR" id="PIRSR604809-3"/>
    </source>
</evidence>
<feature type="binding site" evidence="13">
    <location>
        <position position="227"/>
    </location>
    <ligand>
        <name>Mg(2+)</name>
        <dbReference type="ChEBI" id="CHEBI:18420"/>
        <label>2</label>
    </ligand>
</feature>
<dbReference type="GO" id="GO:0006542">
    <property type="term" value="P:glutamine biosynthetic process"/>
    <property type="evidence" value="ECO:0007669"/>
    <property type="project" value="InterPro"/>
</dbReference>
<keyword evidence="13" id="KW-0479">Metal-binding</keyword>
<feature type="binding site" evidence="12">
    <location>
        <position position="347"/>
    </location>
    <ligand>
        <name>ATP</name>
        <dbReference type="ChEBI" id="CHEBI:30616"/>
    </ligand>
</feature>
<evidence type="ECO:0000256" key="4">
    <source>
        <dbReference type="ARBA" id="ARBA00012937"/>
    </source>
</evidence>
<dbReference type="InterPro" id="IPR027303">
    <property type="entry name" value="Gln_synth_gly_rich_site"/>
</dbReference>
<evidence type="ECO:0000256" key="3">
    <source>
        <dbReference type="ARBA" id="ARBA00011354"/>
    </source>
</evidence>
<dbReference type="GO" id="GO:0016020">
    <property type="term" value="C:membrane"/>
    <property type="evidence" value="ECO:0007669"/>
    <property type="project" value="TreeGrafter"/>
</dbReference>
<evidence type="ECO:0000256" key="10">
    <source>
        <dbReference type="ARBA" id="ARBA00049436"/>
    </source>
</evidence>
<feature type="binding site" evidence="11">
    <location>
        <position position="335"/>
    </location>
    <ligand>
        <name>L-glutamate</name>
        <dbReference type="ChEBI" id="CHEBI:29985"/>
    </ligand>
</feature>
<evidence type="ECO:0000256" key="12">
    <source>
        <dbReference type="PIRSR" id="PIRSR604809-2"/>
    </source>
</evidence>
<name>A0A1L7CYU1_9CORY</name>
<keyword evidence="13" id="KW-0460">Magnesium</keyword>
<dbReference type="InterPro" id="IPR036651">
    <property type="entry name" value="Gln_synt_N_sf"/>
</dbReference>
<evidence type="ECO:0000256" key="7">
    <source>
        <dbReference type="ARBA" id="ARBA00022598"/>
    </source>
</evidence>
<dbReference type="STRING" id="1437874.CSPHI_08110"/>
<keyword evidence="6" id="KW-0963">Cytoplasm</keyword>
<dbReference type="PANTHER" id="PTHR43407">
    <property type="entry name" value="GLUTAMINE SYNTHETASE"/>
    <property type="match status" value="1"/>
</dbReference>
<feature type="modified residue" description="O-AMP-tyrosine" evidence="14">
    <location>
        <position position="406"/>
    </location>
</feature>
<evidence type="ECO:0000256" key="1">
    <source>
        <dbReference type="ARBA" id="ARBA00004496"/>
    </source>
</evidence>
<dbReference type="Gene3D" id="3.30.590.10">
    <property type="entry name" value="Glutamine synthetase/guanido kinase, catalytic domain"/>
    <property type="match status" value="1"/>
</dbReference>
<dbReference type="GO" id="GO:0005524">
    <property type="term" value="F:ATP binding"/>
    <property type="evidence" value="ECO:0007669"/>
    <property type="project" value="UniProtKB-KW"/>
</dbReference>
<dbReference type="FunFam" id="3.30.590.10:FF:000001">
    <property type="entry name" value="Glutamine synthetase"/>
    <property type="match status" value="1"/>
</dbReference>
<feature type="binding site" evidence="11">
    <location>
        <position position="368"/>
    </location>
    <ligand>
        <name>L-glutamate</name>
        <dbReference type="ChEBI" id="CHEBI:29985"/>
    </ligand>
</feature>
<protein>
    <recommendedName>
        <fullName evidence="5 17">Glutamine synthetase</fullName>
        <ecNumber evidence="4 17">6.3.1.2</ecNumber>
    </recommendedName>
</protein>
<evidence type="ECO:0000256" key="14">
    <source>
        <dbReference type="PIRSR" id="PIRSR604809-50"/>
    </source>
</evidence>